<feature type="coiled-coil region" evidence="1">
    <location>
        <begin position="79"/>
        <end position="120"/>
    </location>
</feature>
<dbReference type="RefSeq" id="WP_106102019.1">
    <property type="nucleotide sequence ID" value="NZ_PVRQ01000003.1"/>
</dbReference>
<comment type="caution">
    <text evidence="2">The sequence shown here is derived from an EMBL/GenBank/DDBJ whole genome shotgun (WGS) entry which is preliminary data.</text>
</comment>
<proteinExistence type="predicted"/>
<evidence type="ECO:0000313" key="3">
    <source>
        <dbReference type="Proteomes" id="UP000239236"/>
    </source>
</evidence>
<gene>
    <name evidence="2" type="ORF">C6357_16175</name>
</gene>
<evidence type="ECO:0000313" key="2">
    <source>
        <dbReference type="EMBL" id="PRT40160.1"/>
    </source>
</evidence>
<sequence>MNTGLMQYQEKKRKESIKKVKWAIQTLKDLEGEGVIIRPEKIIEMTGLSKTAIYKPHLRTIWDQQWIGPVSHSDKMISKMQHNREIIELEKEVQRINKKLEKATIKMLNLQEKLELEISRSRVFINEYEEQKKENEKLLYKYLNLLRALHVRGIQVNELLDDQVTK</sequence>
<organism evidence="2 3">
    <name type="scientific">Bacillus wiedmannii</name>
    <dbReference type="NCBI Taxonomy" id="1890302"/>
    <lineage>
        <taxon>Bacteria</taxon>
        <taxon>Bacillati</taxon>
        <taxon>Bacillota</taxon>
        <taxon>Bacilli</taxon>
        <taxon>Bacillales</taxon>
        <taxon>Bacillaceae</taxon>
        <taxon>Bacillus</taxon>
        <taxon>Bacillus cereus group</taxon>
    </lineage>
</organism>
<keyword evidence="1" id="KW-0175">Coiled coil</keyword>
<accession>A0ABX5DVQ1</accession>
<name>A0ABX5DVQ1_9BACI</name>
<keyword evidence="3" id="KW-1185">Reference proteome</keyword>
<dbReference type="Proteomes" id="UP000239236">
    <property type="component" value="Unassembled WGS sequence"/>
</dbReference>
<reference evidence="2 3" key="1">
    <citation type="submission" date="2018-03" db="EMBL/GenBank/DDBJ databases">
        <title>Genotypic and phenotypic analysis of antagonistic Bacillus spp. isolated from rhizosphere soil of plants in Tibet.</title>
        <authorList>
            <person name="Borriss R."/>
            <person name="Lasch P."/>
            <person name="Wu L."/>
            <person name="Wu H."/>
            <person name="Gao X."/>
        </authorList>
    </citation>
    <scope>NUCLEOTIDE SEQUENCE [LARGE SCALE GENOMIC DNA]</scope>
    <source>
        <strain evidence="2 3">NMSW16</strain>
    </source>
</reference>
<protein>
    <submittedName>
        <fullName evidence="2">Uncharacterized protein</fullName>
    </submittedName>
</protein>
<evidence type="ECO:0000256" key="1">
    <source>
        <dbReference type="SAM" id="Coils"/>
    </source>
</evidence>
<dbReference type="EMBL" id="PVRR01000003">
    <property type="protein sequence ID" value="PRT40160.1"/>
    <property type="molecule type" value="Genomic_DNA"/>
</dbReference>